<keyword evidence="1" id="KW-1133">Transmembrane helix</keyword>
<accession>A0A081NBV6</accession>
<keyword evidence="3" id="KW-1185">Reference proteome</keyword>
<comment type="caution">
    <text evidence="2">The sequence shown here is derived from an EMBL/GenBank/DDBJ whole genome shotgun (WGS) entry which is preliminary data.</text>
</comment>
<feature type="transmembrane region" description="Helical" evidence="1">
    <location>
        <begin position="44"/>
        <end position="61"/>
    </location>
</feature>
<dbReference type="Proteomes" id="UP000028006">
    <property type="component" value="Unassembled WGS sequence"/>
</dbReference>
<reference evidence="2 3" key="1">
    <citation type="submission" date="2014-06" db="EMBL/GenBank/DDBJ databases">
        <title>Whole Genome Sequences of Three Symbiotic Endozoicomonas Bacteria.</title>
        <authorList>
            <person name="Neave M.J."/>
            <person name="Apprill A."/>
            <person name="Voolstra C.R."/>
        </authorList>
    </citation>
    <scope>NUCLEOTIDE SEQUENCE [LARGE SCALE GENOMIC DNA]</scope>
    <source>
        <strain evidence="2 3">LMG 24815</strain>
    </source>
</reference>
<evidence type="ECO:0000256" key="1">
    <source>
        <dbReference type="SAM" id="Phobius"/>
    </source>
</evidence>
<evidence type="ECO:0000313" key="2">
    <source>
        <dbReference type="EMBL" id="KEQ15929.1"/>
    </source>
</evidence>
<gene>
    <name evidence="2" type="ORF">GZ77_05420</name>
</gene>
<protein>
    <submittedName>
        <fullName evidence="2">Uncharacterized protein</fullName>
    </submittedName>
</protein>
<name>A0A081NBV6_9GAMM</name>
<sequence length="82" mass="9466">MTIRWNVYFLHFVRTLRNLDIYMGTLLVMGTILGWYEFNTRSLVVTVSLLLLSYLFAVGCVSDNSEKDCVPPWRLLGVSFSL</sequence>
<keyword evidence="1" id="KW-0812">Transmembrane</keyword>
<evidence type="ECO:0000313" key="3">
    <source>
        <dbReference type="Proteomes" id="UP000028006"/>
    </source>
</evidence>
<dbReference type="AlphaFoldDB" id="A0A081NBV6"/>
<dbReference type="RefSeq" id="WP_034873197.1">
    <property type="nucleotide sequence ID" value="NZ_JOKG01000001.1"/>
</dbReference>
<keyword evidence="1" id="KW-0472">Membrane</keyword>
<dbReference type="EMBL" id="JOKG01000001">
    <property type="protein sequence ID" value="KEQ15929.1"/>
    <property type="molecule type" value="Genomic_DNA"/>
</dbReference>
<organism evidence="2 3">
    <name type="scientific">Endozoicomonas montiporae</name>
    <dbReference type="NCBI Taxonomy" id="1027273"/>
    <lineage>
        <taxon>Bacteria</taxon>
        <taxon>Pseudomonadati</taxon>
        <taxon>Pseudomonadota</taxon>
        <taxon>Gammaproteobacteria</taxon>
        <taxon>Oceanospirillales</taxon>
        <taxon>Endozoicomonadaceae</taxon>
        <taxon>Endozoicomonas</taxon>
    </lineage>
</organism>
<proteinExistence type="predicted"/>
<feature type="transmembrane region" description="Helical" evidence="1">
    <location>
        <begin position="21"/>
        <end position="38"/>
    </location>
</feature>